<dbReference type="GO" id="GO:0005783">
    <property type="term" value="C:endoplasmic reticulum"/>
    <property type="evidence" value="ECO:0007669"/>
    <property type="project" value="TreeGrafter"/>
</dbReference>
<dbReference type="Proteomes" id="UP000308652">
    <property type="component" value="Unassembled WGS sequence"/>
</dbReference>
<keyword evidence="4" id="KW-0812">Transmembrane</keyword>
<evidence type="ECO:0000256" key="7">
    <source>
        <dbReference type="ARBA" id="ARBA00023180"/>
    </source>
</evidence>
<name>A0A5C3MBF8_9AGAR</name>
<keyword evidence="3" id="KW-0808">Transferase</keyword>
<dbReference type="EMBL" id="ML213594">
    <property type="protein sequence ID" value="TFK41786.1"/>
    <property type="molecule type" value="Genomic_DNA"/>
</dbReference>
<dbReference type="OrthoDB" id="529273at2759"/>
<accession>A0A5C3MBF8</accession>
<dbReference type="InterPro" id="IPR007657">
    <property type="entry name" value="Glycosyltransferase_61"/>
</dbReference>
<dbReference type="GO" id="GO:0016020">
    <property type="term" value="C:membrane"/>
    <property type="evidence" value="ECO:0007669"/>
    <property type="project" value="UniProtKB-SubCell"/>
</dbReference>
<keyword evidence="7" id="KW-0325">Glycoprotein</keyword>
<dbReference type="STRING" id="68775.A0A5C3MBF8"/>
<evidence type="ECO:0000256" key="3">
    <source>
        <dbReference type="ARBA" id="ARBA00022679"/>
    </source>
</evidence>
<evidence type="ECO:0000256" key="6">
    <source>
        <dbReference type="ARBA" id="ARBA00023136"/>
    </source>
</evidence>
<sequence>MALRTRLCLTVVLSLLLVFIVFINLDLGIRPRLENLATPYLSHVPSSLGKSTIPSGDVAIDVNDGQVGDLDKLSAETTIPGGAHVHGFTVMDKLYLRNGTFFVLTSDVMSWPPRVNLLSHPVDLGQGDKLLPTDEDLQFVHPSRAHEILGENVLRIPEFSVIVYDPPQFMNHFYHWWGEIILGAWRTYSRLSMREDGKTGVLPLPSRFILPAVDRGTWRDRAGVDGPLMRAAFPRASIEVSDYWADLRKLNTTVVFDRALIVSRDAAHKHPFGSVWFKMIAGTMNLTVPDNFWTPVQQSLVKNLIGHVPQVDDHGLVVAPPALGSSRPIVTYISRQGGGRRLLEKDHEGLVVALRQLEEEGLCDVRIAQMERLTLKEQIELVARSTIIVGVHGNGLTHQLWMPPSKLSTVIEIVYPDSYAWDYEMLARNMGHRHYEVWNDTLKTYPKGTYYKGVKISEYFHSDVIPVYGPAIAQTIRERLNE</sequence>
<protein>
    <recommendedName>
        <fullName evidence="8">Glycosyltransferase 61 catalytic domain-containing protein</fullName>
    </recommendedName>
</protein>
<proteinExistence type="predicted"/>
<evidence type="ECO:0000313" key="9">
    <source>
        <dbReference type="EMBL" id="TFK41786.1"/>
    </source>
</evidence>
<keyword evidence="10" id="KW-1185">Reference proteome</keyword>
<evidence type="ECO:0000313" key="10">
    <source>
        <dbReference type="Proteomes" id="UP000308652"/>
    </source>
</evidence>
<evidence type="ECO:0000256" key="5">
    <source>
        <dbReference type="ARBA" id="ARBA00022989"/>
    </source>
</evidence>
<evidence type="ECO:0000256" key="4">
    <source>
        <dbReference type="ARBA" id="ARBA00022692"/>
    </source>
</evidence>
<comment type="subcellular location">
    <subcellularLocation>
        <location evidence="1">Membrane</location>
        <topology evidence="1">Single-pass membrane protein</topology>
    </subcellularLocation>
</comment>
<dbReference type="AlphaFoldDB" id="A0A5C3MBF8"/>
<feature type="domain" description="Glycosyltransferase 61 catalytic" evidence="8">
    <location>
        <begin position="173"/>
        <end position="405"/>
    </location>
</feature>
<dbReference type="Pfam" id="PF04577">
    <property type="entry name" value="Glyco_transf_61"/>
    <property type="match status" value="1"/>
</dbReference>
<keyword evidence="6" id="KW-0472">Membrane</keyword>
<reference evidence="9 10" key="1">
    <citation type="journal article" date="2019" name="Nat. Ecol. Evol.">
        <title>Megaphylogeny resolves global patterns of mushroom evolution.</title>
        <authorList>
            <person name="Varga T."/>
            <person name="Krizsan K."/>
            <person name="Foldi C."/>
            <person name="Dima B."/>
            <person name="Sanchez-Garcia M."/>
            <person name="Sanchez-Ramirez S."/>
            <person name="Szollosi G.J."/>
            <person name="Szarkandi J.G."/>
            <person name="Papp V."/>
            <person name="Albert L."/>
            <person name="Andreopoulos W."/>
            <person name="Angelini C."/>
            <person name="Antonin V."/>
            <person name="Barry K.W."/>
            <person name="Bougher N.L."/>
            <person name="Buchanan P."/>
            <person name="Buyck B."/>
            <person name="Bense V."/>
            <person name="Catcheside P."/>
            <person name="Chovatia M."/>
            <person name="Cooper J."/>
            <person name="Damon W."/>
            <person name="Desjardin D."/>
            <person name="Finy P."/>
            <person name="Geml J."/>
            <person name="Haridas S."/>
            <person name="Hughes K."/>
            <person name="Justo A."/>
            <person name="Karasinski D."/>
            <person name="Kautmanova I."/>
            <person name="Kiss B."/>
            <person name="Kocsube S."/>
            <person name="Kotiranta H."/>
            <person name="LaButti K.M."/>
            <person name="Lechner B.E."/>
            <person name="Liimatainen K."/>
            <person name="Lipzen A."/>
            <person name="Lukacs Z."/>
            <person name="Mihaltcheva S."/>
            <person name="Morgado L.N."/>
            <person name="Niskanen T."/>
            <person name="Noordeloos M.E."/>
            <person name="Ohm R.A."/>
            <person name="Ortiz-Santana B."/>
            <person name="Ovrebo C."/>
            <person name="Racz N."/>
            <person name="Riley R."/>
            <person name="Savchenko A."/>
            <person name="Shiryaev A."/>
            <person name="Soop K."/>
            <person name="Spirin V."/>
            <person name="Szebenyi C."/>
            <person name="Tomsovsky M."/>
            <person name="Tulloss R.E."/>
            <person name="Uehling J."/>
            <person name="Grigoriev I.V."/>
            <person name="Vagvolgyi C."/>
            <person name="Papp T."/>
            <person name="Martin F.M."/>
            <person name="Miettinen O."/>
            <person name="Hibbett D.S."/>
            <person name="Nagy L.G."/>
        </authorList>
    </citation>
    <scope>NUCLEOTIDE SEQUENCE [LARGE SCALE GENOMIC DNA]</scope>
    <source>
        <strain evidence="9 10">CBS 166.37</strain>
    </source>
</reference>
<dbReference type="PANTHER" id="PTHR20961:SF38">
    <property type="entry name" value="PROTEIN O-LINKED-MANNOSE BETA-1,4-N-ACETYLGLUCOSAMINYLTRANSFERASE 2"/>
    <property type="match status" value="1"/>
</dbReference>
<organism evidence="9 10">
    <name type="scientific">Crucibulum laeve</name>
    <dbReference type="NCBI Taxonomy" id="68775"/>
    <lineage>
        <taxon>Eukaryota</taxon>
        <taxon>Fungi</taxon>
        <taxon>Dikarya</taxon>
        <taxon>Basidiomycota</taxon>
        <taxon>Agaricomycotina</taxon>
        <taxon>Agaricomycetes</taxon>
        <taxon>Agaricomycetidae</taxon>
        <taxon>Agaricales</taxon>
        <taxon>Agaricineae</taxon>
        <taxon>Nidulariaceae</taxon>
        <taxon>Crucibulum</taxon>
    </lineage>
</organism>
<dbReference type="PANTHER" id="PTHR20961">
    <property type="entry name" value="GLYCOSYLTRANSFERASE"/>
    <property type="match status" value="1"/>
</dbReference>
<evidence type="ECO:0000256" key="2">
    <source>
        <dbReference type="ARBA" id="ARBA00022676"/>
    </source>
</evidence>
<dbReference type="GO" id="GO:0097363">
    <property type="term" value="F:protein O-acetylglucosaminyltransferase activity"/>
    <property type="evidence" value="ECO:0007669"/>
    <property type="project" value="TreeGrafter"/>
</dbReference>
<keyword evidence="2" id="KW-0328">Glycosyltransferase</keyword>
<evidence type="ECO:0000256" key="1">
    <source>
        <dbReference type="ARBA" id="ARBA00004167"/>
    </source>
</evidence>
<gene>
    <name evidence="9" type="ORF">BDQ12DRAFT_663800</name>
</gene>
<evidence type="ECO:0000259" key="8">
    <source>
        <dbReference type="Pfam" id="PF04577"/>
    </source>
</evidence>
<dbReference type="InterPro" id="IPR049625">
    <property type="entry name" value="Glyco_transf_61_cat"/>
</dbReference>
<keyword evidence="5" id="KW-1133">Transmembrane helix</keyword>
<dbReference type="GO" id="GO:0035269">
    <property type="term" value="P:protein O-linked glycosylation via mannose"/>
    <property type="evidence" value="ECO:0007669"/>
    <property type="project" value="TreeGrafter"/>
</dbReference>